<dbReference type="Proteomes" id="UP001059745">
    <property type="component" value="Chromosome 1"/>
</dbReference>
<dbReference type="EMBL" id="CP104214">
    <property type="protein sequence ID" value="UWX69680.1"/>
    <property type="molecule type" value="Genomic_DNA"/>
</dbReference>
<protein>
    <submittedName>
        <fullName evidence="1">Uncharacterized protein</fullName>
    </submittedName>
</protein>
<dbReference type="RefSeq" id="WP_124083947.1">
    <property type="nucleotide sequence ID" value="NZ_CADEPT010000001.1"/>
</dbReference>
<gene>
    <name evidence="1" type="ORF">NYZ96_15975</name>
</gene>
<evidence type="ECO:0000313" key="2">
    <source>
        <dbReference type="Proteomes" id="UP001059745"/>
    </source>
</evidence>
<name>A0AB38TP70_BURGA</name>
<proteinExistence type="predicted"/>
<organism evidence="1 2">
    <name type="scientific">Burkholderia gladioli</name>
    <name type="common">Pseudomonas marginata</name>
    <name type="synonym">Phytomonas marginata</name>
    <dbReference type="NCBI Taxonomy" id="28095"/>
    <lineage>
        <taxon>Bacteria</taxon>
        <taxon>Pseudomonadati</taxon>
        <taxon>Pseudomonadota</taxon>
        <taxon>Betaproteobacteria</taxon>
        <taxon>Burkholderiales</taxon>
        <taxon>Burkholderiaceae</taxon>
        <taxon>Burkholderia</taxon>
    </lineage>
</organism>
<dbReference type="AlphaFoldDB" id="A0AB38TP70"/>
<sequence>MVPVIIAPDPAEQTVADAKDVKMPVLRGPPRPAIDPACARTRRAAGFFAIVSGNGEMRAALAPLLQQETAP</sequence>
<evidence type="ECO:0000313" key="1">
    <source>
        <dbReference type="EMBL" id="UWX69680.1"/>
    </source>
</evidence>
<accession>A0AB38TP70</accession>
<reference evidence="1" key="1">
    <citation type="submission" date="2022-09" db="EMBL/GenBank/DDBJ databases">
        <title>Genomic of Burkholderia gladioli.</title>
        <authorList>
            <person name="Wu H."/>
        </authorList>
    </citation>
    <scope>NUCLEOTIDE SEQUENCE</scope>
    <source>
        <strain evidence="1">ZN-S4</strain>
    </source>
</reference>